<dbReference type="HAMAP" id="MF_00795">
    <property type="entry name" value="CutC"/>
    <property type="match status" value="1"/>
</dbReference>
<dbReference type="Gene3D" id="3.20.20.380">
    <property type="entry name" value="Copper homeostasis (CutC) domain"/>
    <property type="match status" value="1"/>
</dbReference>
<dbReference type="GO" id="GO:0005507">
    <property type="term" value="F:copper ion binding"/>
    <property type="evidence" value="ECO:0007669"/>
    <property type="project" value="TreeGrafter"/>
</dbReference>
<evidence type="ECO:0000256" key="2">
    <source>
        <dbReference type="HAMAP-Rule" id="MF_00795"/>
    </source>
</evidence>
<dbReference type="GO" id="GO:0005737">
    <property type="term" value="C:cytoplasm"/>
    <property type="evidence" value="ECO:0007669"/>
    <property type="project" value="UniProtKB-SubCell"/>
</dbReference>
<dbReference type="PANTHER" id="PTHR12598">
    <property type="entry name" value="COPPER HOMEOSTASIS PROTEIN CUTC"/>
    <property type="match status" value="1"/>
</dbReference>
<comment type="caution">
    <text evidence="2">Once thought to be involved in copper homeostasis, experiments in E.coli have shown this is not the case.</text>
</comment>
<comment type="caution">
    <text evidence="3">The sequence shown here is derived from an EMBL/GenBank/DDBJ whole genome shotgun (WGS) entry which is preliminary data.</text>
</comment>
<name>A0A9D2FET2_9FIRM</name>
<dbReference type="AlphaFoldDB" id="A0A9D2FET2"/>
<comment type="subcellular location">
    <subcellularLocation>
        <location evidence="2">Cytoplasm</location>
    </subcellularLocation>
</comment>
<accession>A0A9D2FET2</accession>
<keyword evidence="2" id="KW-0963">Cytoplasm</keyword>
<gene>
    <name evidence="2" type="primary">cutC</name>
    <name evidence="3" type="ORF">H9725_02245</name>
</gene>
<sequence length="258" mass="27010">MPHRILEVCVDSTASALAAKAGGADRLELCAGLAIGGTTPSAALVRQVKAETGLPVRALLRPRAGDFCYDRWELAQMAELAAGLVAAGADGIVTGVLDPAGDLDLDAMQHICTAARRAARQAGRPVDLALHRAFDVCRDATLCLEAACELGLATILTSGQAADAWSGRALLARLQQQAAGRIEILAGAGVNARNIPDLVRQTHVTACHLSGKKRVPSRMVFRRAGVPMGLPGFDEFELWQTDPAAIRAARAALDGVHD</sequence>
<dbReference type="SUPFAM" id="SSF110395">
    <property type="entry name" value="CutC-like"/>
    <property type="match status" value="1"/>
</dbReference>
<evidence type="ECO:0000313" key="3">
    <source>
        <dbReference type="EMBL" id="HIZ57399.1"/>
    </source>
</evidence>
<protein>
    <recommendedName>
        <fullName evidence="2">PF03932 family protein CutC</fullName>
    </recommendedName>
</protein>
<dbReference type="InterPro" id="IPR005627">
    <property type="entry name" value="CutC-like"/>
</dbReference>
<dbReference type="InterPro" id="IPR036822">
    <property type="entry name" value="CutC-like_dom_sf"/>
</dbReference>
<dbReference type="PANTHER" id="PTHR12598:SF0">
    <property type="entry name" value="COPPER HOMEOSTASIS PROTEIN CUTC HOMOLOG"/>
    <property type="match status" value="1"/>
</dbReference>
<dbReference type="Pfam" id="PF03932">
    <property type="entry name" value="CutC"/>
    <property type="match status" value="1"/>
</dbReference>
<dbReference type="EMBL" id="DXBJ01000014">
    <property type="protein sequence ID" value="HIZ57399.1"/>
    <property type="molecule type" value="Genomic_DNA"/>
</dbReference>
<organism evidence="3 4">
    <name type="scientific">Candidatus Faecalibacterium gallistercoris</name>
    <dbReference type="NCBI Taxonomy" id="2838579"/>
    <lineage>
        <taxon>Bacteria</taxon>
        <taxon>Bacillati</taxon>
        <taxon>Bacillota</taxon>
        <taxon>Clostridia</taxon>
        <taxon>Eubacteriales</taxon>
        <taxon>Oscillospiraceae</taxon>
        <taxon>Faecalibacterium</taxon>
    </lineage>
</organism>
<reference evidence="3" key="1">
    <citation type="journal article" date="2021" name="PeerJ">
        <title>Extensive microbial diversity within the chicken gut microbiome revealed by metagenomics and culture.</title>
        <authorList>
            <person name="Gilroy R."/>
            <person name="Ravi A."/>
            <person name="Getino M."/>
            <person name="Pursley I."/>
            <person name="Horton D.L."/>
            <person name="Alikhan N.F."/>
            <person name="Baker D."/>
            <person name="Gharbi K."/>
            <person name="Hall N."/>
            <person name="Watson M."/>
            <person name="Adriaenssens E.M."/>
            <person name="Foster-Nyarko E."/>
            <person name="Jarju S."/>
            <person name="Secka A."/>
            <person name="Antonio M."/>
            <person name="Oren A."/>
            <person name="Chaudhuri R.R."/>
            <person name="La Ragione R."/>
            <person name="Hildebrand F."/>
            <person name="Pallen M.J."/>
        </authorList>
    </citation>
    <scope>NUCLEOTIDE SEQUENCE</scope>
    <source>
        <strain evidence="3">ChiBcec16-3735</strain>
    </source>
</reference>
<evidence type="ECO:0000256" key="1">
    <source>
        <dbReference type="ARBA" id="ARBA00007768"/>
    </source>
</evidence>
<dbReference type="Proteomes" id="UP000824065">
    <property type="component" value="Unassembled WGS sequence"/>
</dbReference>
<reference evidence="3" key="2">
    <citation type="submission" date="2021-04" db="EMBL/GenBank/DDBJ databases">
        <authorList>
            <person name="Gilroy R."/>
        </authorList>
    </citation>
    <scope>NUCLEOTIDE SEQUENCE</scope>
    <source>
        <strain evidence="3">ChiBcec16-3735</strain>
    </source>
</reference>
<evidence type="ECO:0000313" key="4">
    <source>
        <dbReference type="Proteomes" id="UP000824065"/>
    </source>
</evidence>
<comment type="similarity">
    <text evidence="1 2">Belongs to the CutC family.</text>
</comment>
<proteinExistence type="inferred from homology"/>